<dbReference type="InterPro" id="IPR011051">
    <property type="entry name" value="RmlC_Cupin_sf"/>
</dbReference>
<protein>
    <submittedName>
        <fullName evidence="4">Transcriptional regulator, AraC family</fullName>
    </submittedName>
</protein>
<comment type="caution">
    <text evidence="4">The sequence shown here is derived from an EMBL/GenBank/DDBJ whole genome shotgun (WGS) entry which is preliminary data.</text>
</comment>
<dbReference type="PANTHER" id="PTHR11019:SF159">
    <property type="entry name" value="TRANSCRIPTIONAL REGULATOR-RELATED"/>
    <property type="match status" value="1"/>
</dbReference>
<dbReference type="GO" id="GO:0003700">
    <property type="term" value="F:DNA-binding transcription factor activity"/>
    <property type="evidence" value="ECO:0007669"/>
    <property type="project" value="InterPro"/>
</dbReference>
<sequence length="301" mass="32730">MGRADGVDTADAATPARPERPRVAPPAPPGVRQSVPPVDPGRFAPTPARPLRAKFRHLSADTLIQPHAHPWAQVALSLSGVIRTTAGAGTYLVPPSRALWIPPGVEHVVTVVEDADLHTLYLHQDAHHVGPDVVPAQQAAWRECRVLEVSNLLRELVRHLPTAPDQPPDERERHLAALTLDELRRARPVRLGIDLPADKRLRHLCEAVLADPSRLDTLDDWARETGASARTVARLFRSELGTTFVRWREQVLLAKALTLAARGRPMGVIAAELGYASASAFSAMVTRSVGMPPSRFFGQAG</sequence>
<name>A0A0K8P3F4_PISS1</name>
<gene>
    <name evidence="4" type="ORF">ISF6_3022</name>
</gene>
<dbReference type="Proteomes" id="UP000037660">
    <property type="component" value="Unassembled WGS sequence"/>
</dbReference>
<evidence type="ECO:0000313" key="4">
    <source>
        <dbReference type="EMBL" id="GAP37167.1"/>
    </source>
</evidence>
<evidence type="ECO:0000313" key="5">
    <source>
        <dbReference type="Proteomes" id="UP000037660"/>
    </source>
</evidence>
<dbReference type="InterPro" id="IPR014710">
    <property type="entry name" value="RmlC-like_jellyroll"/>
</dbReference>
<evidence type="ECO:0000256" key="2">
    <source>
        <dbReference type="SAM" id="MobiDB-lite"/>
    </source>
</evidence>
<proteinExistence type="predicted"/>
<feature type="compositionally biased region" description="Low complexity" evidence="2">
    <location>
        <begin position="7"/>
        <end position="16"/>
    </location>
</feature>
<dbReference type="AlphaFoldDB" id="A0A0K8P3F4"/>
<dbReference type="SMART" id="SM00342">
    <property type="entry name" value="HTH_ARAC"/>
    <property type="match status" value="1"/>
</dbReference>
<dbReference type="STRING" id="1547922.ISF6_3022"/>
<dbReference type="InterPro" id="IPR003313">
    <property type="entry name" value="AraC-bd"/>
</dbReference>
<keyword evidence="5" id="KW-1185">Reference proteome</keyword>
<keyword evidence="1" id="KW-0238">DNA-binding</keyword>
<dbReference type="CDD" id="cd06124">
    <property type="entry name" value="cupin_NimR-like_N"/>
    <property type="match status" value="1"/>
</dbReference>
<dbReference type="Pfam" id="PF02311">
    <property type="entry name" value="AraC_binding"/>
    <property type="match status" value="1"/>
</dbReference>
<dbReference type="InterPro" id="IPR018060">
    <property type="entry name" value="HTH_AraC"/>
</dbReference>
<reference evidence="5" key="1">
    <citation type="submission" date="2015-07" db="EMBL/GenBank/DDBJ databases">
        <title>Discovery of a poly(ethylene terephthalate assimilation.</title>
        <authorList>
            <person name="Yoshida S."/>
            <person name="Hiraga K."/>
            <person name="Takehana T."/>
            <person name="Taniguchi I."/>
            <person name="Yamaji H."/>
            <person name="Maeda Y."/>
            <person name="Toyohara K."/>
            <person name="Miyamoto K."/>
            <person name="Kimura Y."/>
            <person name="Oda K."/>
        </authorList>
    </citation>
    <scope>NUCLEOTIDE SEQUENCE [LARGE SCALE GENOMIC DNA]</scope>
    <source>
        <strain evidence="5">NBRC 110686 / TISTR 2288 / 201-F6</strain>
    </source>
</reference>
<dbReference type="Gene3D" id="1.10.10.60">
    <property type="entry name" value="Homeodomain-like"/>
    <property type="match status" value="1"/>
</dbReference>
<dbReference type="PROSITE" id="PS01124">
    <property type="entry name" value="HTH_ARAC_FAMILY_2"/>
    <property type="match status" value="1"/>
</dbReference>
<reference evidence="4 5" key="2">
    <citation type="journal article" date="2016" name="Science">
        <title>A bacterium that degrades and assimilates poly(ethylene terephthalate).</title>
        <authorList>
            <person name="Yoshida S."/>
            <person name="Hiraga K."/>
            <person name="Takehana T."/>
            <person name="Taniguchi I."/>
            <person name="Yamaji H."/>
            <person name="Maeda Y."/>
            <person name="Toyohara K."/>
            <person name="Miyamoto K."/>
            <person name="Kimura Y."/>
            <person name="Oda K."/>
        </authorList>
    </citation>
    <scope>NUCLEOTIDE SEQUENCE [LARGE SCALE GENOMIC DNA]</scope>
    <source>
        <strain evidence="5">NBRC 110686 / TISTR 2288 / 201-F6</strain>
    </source>
</reference>
<evidence type="ECO:0000259" key="3">
    <source>
        <dbReference type="PROSITE" id="PS01124"/>
    </source>
</evidence>
<dbReference type="EMBL" id="BBYR01000043">
    <property type="protein sequence ID" value="GAP37167.1"/>
    <property type="molecule type" value="Genomic_DNA"/>
</dbReference>
<dbReference type="PANTHER" id="PTHR11019">
    <property type="entry name" value="HTH-TYPE TRANSCRIPTIONAL REGULATOR NIMR"/>
    <property type="match status" value="1"/>
</dbReference>
<dbReference type="SUPFAM" id="SSF51182">
    <property type="entry name" value="RmlC-like cupins"/>
    <property type="match status" value="1"/>
</dbReference>
<accession>A0A0K8P3F4</accession>
<feature type="domain" description="HTH araC/xylS-type" evidence="3">
    <location>
        <begin position="199"/>
        <end position="299"/>
    </location>
</feature>
<evidence type="ECO:0000256" key="1">
    <source>
        <dbReference type="ARBA" id="ARBA00023125"/>
    </source>
</evidence>
<feature type="region of interest" description="Disordered" evidence="2">
    <location>
        <begin position="1"/>
        <end position="48"/>
    </location>
</feature>
<organism evidence="4 5">
    <name type="scientific">Piscinibacter sakaiensis</name>
    <name type="common">Ideonella sakaiensis</name>
    <dbReference type="NCBI Taxonomy" id="1547922"/>
    <lineage>
        <taxon>Bacteria</taxon>
        <taxon>Pseudomonadati</taxon>
        <taxon>Pseudomonadota</taxon>
        <taxon>Betaproteobacteria</taxon>
        <taxon>Burkholderiales</taxon>
        <taxon>Sphaerotilaceae</taxon>
        <taxon>Piscinibacter</taxon>
    </lineage>
</organism>
<dbReference type="GO" id="GO:0043565">
    <property type="term" value="F:sequence-specific DNA binding"/>
    <property type="evidence" value="ECO:0007669"/>
    <property type="project" value="InterPro"/>
</dbReference>
<dbReference type="Pfam" id="PF12833">
    <property type="entry name" value="HTH_18"/>
    <property type="match status" value="1"/>
</dbReference>
<dbReference type="Gene3D" id="2.60.120.10">
    <property type="entry name" value="Jelly Rolls"/>
    <property type="match status" value="1"/>
</dbReference>